<protein>
    <submittedName>
        <fullName evidence="2">Uncharacterized protein</fullName>
    </submittedName>
</protein>
<organism evidence="2 3">
    <name type="scientific">Acorus gramineus</name>
    <name type="common">Dwarf sweet flag</name>
    <dbReference type="NCBI Taxonomy" id="55184"/>
    <lineage>
        <taxon>Eukaryota</taxon>
        <taxon>Viridiplantae</taxon>
        <taxon>Streptophyta</taxon>
        <taxon>Embryophyta</taxon>
        <taxon>Tracheophyta</taxon>
        <taxon>Spermatophyta</taxon>
        <taxon>Magnoliopsida</taxon>
        <taxon>Liliopsida</taxon>
        <taxon>Acoraceae</taxon>
        <taxon>Acorus</taxon>
    </lineage>
</organism>
<feature type="region of interest" description="Disordered" evidence="1">
    <location>
        <begin position="27"/>
        <end position="67"/>
    </location>
</feature>
<evidence type="ECO:0000313" key="3">
    <source>
        <dbReference type="Proteomes" id="UP001179952"/>
    </source>
</evidence>
<sequence>MSAIGPSLLLPEGALTEASMADQIGLSGGSSLVADRSSPPRQLRRRRRLMSRQAGGHQHSVEREWSG</sequence>
<comment type="caution">
    <text evidence="2">The sequence shown here is derived from an EMBL/GenBank/DDBJ whole genome shotgun (WGS) entry which is preliminary data.</text>
</comment>
<dbReference type="Proteomes" id="UP001179952">
    <property type="component" value="Unassembled WGS sequence"/>
</dbReference>
<dbReference type="AlphaFoldDB" id="A0AAV9BVM9"/>
<dbReference type="EMBL" id="JAUJYN010000001">
    <property type="protein sequence ID" value="KAK1280640.1"/>
    <property type="molecule type" value="Genomic_DNA"/>
</dbReference>
<name>A0AAV9BVM9_ACOGR</name>
<keyword evidence="3" id="KW-1185">Reference proteome</keyword>
<gene>
    <name evidence="2" type="ORF">QJS04_geneDACA014228</name>
</gene>
<evidence type="ECO:0000256" key="1">
    <source>
        <dbReference type="SAM" id="MobiDB-lite"/>
    </source>
</evidence>
<reference evidence="2" key="1">
    <citation type="journal article" date="2023" name="Nat. Commun.">
        <title>Diploid and tetraploid genomes of Acorus and the evolution of monocots.</title>
        <authorList>
            <person name="Ma L."/>
            <person name="Liu K.W."/>
            <person name="Li Z."/>
            <person name="Hsiao Y.Y."/>
            <person name="Qi Y."/>
            <person name="Fu T."/>
            <person name="Tang G.D."/>
            <person name="Zhang D."/>
            <person name="Sun W.H."/>
            <person name="Liu D.K."/>
            <person name="Li Y."/>
            <person name="Chen G.Z."/>
            <person name="Liu X.D."/>
            <person name="Liao X.Y."/>
            <person name="Jiang Y.T."/>
            <person name="Yu X."/>
            <person name="Hao Y."/>
            <person name="Huang J."/>
            <person name="Zhao X.W."/>
            <person name="Ke S."/>
            <person name="Chen Y.Y."/>
            <person name="Wu W.L."/>
            <person name="Hsu J.L."/>
            <person name="Lin Y.F."/>
            <person name="Huang M.D."/>
            <person name="Li C.Y."/>
            <person name="Huang L."/>
            <person name="Wang Z.W."/>
            <person name="Zhao X."/>
            <person name="Zhong W.Y."/>
            <person name="Peng D.H."/>
            <person name="Ahmad S."/>
            <person name="Lan S."/>
            <person name="Zhang J.S."/>
            <person name="Tsai W.C."/>
            <person name="Van de Peer Y."/>
            <person name="Liu Z.J."/>
        </authorList>
    </citation>
    <scope>NUCLEOTIDE SEQUENCE</scope>
    <source>
        <strain evidence="2">SCP</strain>
    </source>
</reference>
<accession>A0AAV9BVM9</accession>
<reference evidence="2" key="2">
    <citation type="submission" date="2023-06" db="EMBL/GenBank/DDBJ databases">
        <authorList>
            <person name="Ma L."/>
            <person name="Liu K.-W."/>
            <person name="Li Z."/>
            <person name="Hsiao Y.-Y."/>
            <person name="Qi Y."/>
            <person name="Fu T."/>
            <person name="Tang G."/>
            <person name="Zhang D."/>
            <person name="Sun W.-H."/>
            <person name="Liu D.-K."/>
            <person name="Li Y."/>
            <person name="Chen G.-Z."/>
            <person name="Liu X.-D."/>
            <person name="Liao X.-Y."/>
            <person name="Jiang Y.-T."/>
            <person name="Yu X."/>
            <person name="Hao Y."/>
            <person name="Huang J."/>
            <person name="Zhao X.-W."/>
            <person name="Ke S."/>
            <person name="Chen Y.-Y."/>
            <person name="Wu W.-L."/>
            <person name="Hsu J.-L."/>
            <person name="Lin Y.-F."/>
            <person name="Huang M.-D."/>
            <person name="Li C.-Y."/>
            <person name="Huang L."/>
            <person name="Wang Z.-W."/>
            <person name="Zhao X."/>
            <person name="Zhong W.-Y."/>
            <person name="Peng D.-H."/>
            <person name="Ahmad S."/>
            <person name="Lan S."/>
            <person name="Zhang J.-S."/>
            <person name="Tsai W.-C."/>
            <person name="Van De Peer Y."/>
            <person name="Liu Z.-J."/>
        </authorList>
    </citation>
    <scope>NUCLEOTIDE SEQUENCE</scope>
    <source>
        <strain evidence="2">SCP</strain>
        <tissue evidence="2">Leaves</tissue>
    </source>
</reference>
<proteinExistence type="predicted"/>
<evidence type="ECO:0000313" key="2">
    <source>
        <dbReference type="EMBL" id="KAK1280640.1"/>
    </source>
</evidence>